<dbReference type="PRINTS" id="PR00611">
    <property type="entry name" value="ERYTHCRUORIN"/>
</dbReference>
<dbReference type="Proteomes" id="UP000053097">
    <property type="component" value="Unassembled WGS sequence"/>
</dbReference>
<dbReference type="Pfam" id="PF00042">
    <property type="entry name" value="Globin"/>
    <property type="match status" value="1"/>
</dbReference>
<dbReference type="PANTHER" id="PTHR47217:SF1">
    <property type="entry name" value="GLOBIN-LIKE PROTEIN"/>
    <property type="match status" value="1"/>
</dbReference>
<evidence type="ECO:0000313" key="8">
    <source>
        <dbReference type="EMBL" id="EZA60245.1"/>
    </source>
</evidence>
<dbReference type="CDD" id="cd01040">
    <property type="entry name" value="Mb-like"/>
    <property type="match status" value="1"/>
</dbReference>
<evidence type="ECO:0000256" key="5">
    <source>
        <dbReference type="ARBA" id="ARBA00023004"/>
    </source>
</evidence>
<dbReference type="InterPro" id="IPR012292">
    <property type="entry name" value="Globin/Proto"/>
</dbReference>
<dbReference type="Proteomes" id="UP000279307">
    <property type="component" value="Chromosome 11"/>
</dbReference>
<comment type="similarity">
    <text evidence="6">Belongs to the globin family.</text>
</comment>
<sequence>MALFRGLLDIFASEANKVDGRTGMTEKQKRLVQNTWAIVRKDEVSSGVAIMLALFTEYPEYQKQFKLFKDVPFDELPKNKRFQAHSANVVSALSSVIHQIHDPALMEATLLSLADRHKARGQTEEQFQNLKKVMANLFPSVLGRQYTPEVQEAWRKMLDLLFSTLCRVYKN</sequence>
<keyword evidence="10" id="KW-1185">Reference proteome</keyword>
<protein>
    <submittedName>
        <fullName evidence="8">Cytoglobin-2</fullName>
    </submittedName>
</protein>
<evidence type="ECO:0000313" key="10">
    <source>
        <dbReference type="Proteomes" id="UP000053097"/>
    </source>
</evidence>
<keyword evidence="1 6" id="KW-0813">Transport</keyword>
<reference evidence="8 10" key="1">
    <citation type="journal article" date="2014" name="Curr. Biol.">
        <title>The genome of the clonal raider ant Cerapachys biroi.</title>
        <authorList>
            <person name="Oxley P.R."/>
            <person name="Ji L."/>
            <person name="Fetter-Pruneda I."/>
            <person name="McKenzie S.K."/>
            <person name="Li C."/>
            <person name="Hu H."/>
            <person name="Zhang G."/>
            <person name="Kronauer D.J."/>
        </authorList>
    </citation>
    <scope>NUCLEOTIDE SEQUENCE [LARGE SCALE GENOMIC DNA]</scope>
</reference>
<dbReference type="SUPFAM" id="SSF46458">
    <property type="entry name" value="Globin-like"/>
    <property type="match status" value="1"/>
</dbReference>
<organism evidence="8 10">
    <name type="scientific">Ooceraea biroi</name>
    <name type="common">Clonal raider ant</name>
    <name type="synonym">Cerapachys biroi</name>
    <dbReference type="NCBI Taxonomy" id="2015173"/>
    <lineage>
        <taxon>Eukaryota</taxon>
        <taxon>Metazoa</taxon>
        <taxon>Ecdysozoa</taxon>
        <taxon>Arthropoda</taxon>
        <taxon>Hexapoda</taxon>
        <taxon>Insecta</taxon>
        <taxon>Pterygota</taxon>
        <taxon>Neoptera</taxon>
        <taxon>Endopterygota</taxon>
        <taxon>Hymenoptera</taxon>
        <taxon>Apocrita</taxon>
        <taxon>Aculeata</taxon>
        <taxon>Formicoidea</taxon>
        <taxon>Formicidae</taxon>
        <taxon>Dorylinae</taxon>
        <taxon>Ooceraea</taxon>
    </lineage>
</organism>
<evidence type="ECO:0000256" key="4">
    <source>
        <dbReference type="ARBA" id="ARBA00022723"/>
    </source>
</evidence>
<evidence type="ECO:0000256" key="6">
    <source>
        <dbReference type="RuleBase" id="RU000356"/>
    </source>
</evidence>
<dbReference type="InterPro" id="IPR009050">
    <property type="entry name" value="Globin-like_sf"/>
</dbReference>
<reference evidence="9" key="3">
    <citation type="submission" date="2018-07" db="EMBL/GenBank/DDBJ databases">
        <authorList>
            <person name="Mckenzie S.K."/>
            <person name="Kronauer D.J.C."/>
        </authorList>
    </citation>
    <scope>NUCLEOTIDE SEQUENCE</scope>
    <source>
        <strain evidence="9">Clonal line C1</strain>
    </source>
</reference>
<keyword evidence="5" id="KW-0408">Iron</keyword>
<keyword evidence="2 6" id="KW-0349">Heme</keyword>
<evidence type="ECO:0000256" key="2">
    <source>
        <dbReference type="ARBA" id="ARBA00022617"/>
    </source>
</evidence>
<dbReference type="Gene3D" id="1.10.490.10">
    <property type="entry name" value="Globins"/>
    <property type="match status" value="1"/>
</dbReference>
<keyword evidence="3 6" id="KW-0561">Oxygen transport</keyword>
<accession>A0A026WVZ6</accession>
<gene>
    <name evidence="9" type="ORF">DMN91_010510</name>
    <name evidence="8" type="ORF">X777_13333</name>
</gene>
<dbReference type="GO" id="GO:0005344">
    <property type="term" value="F:oxygen carrier activity"/>
    <property type="evidence" value="ECO:0007669"/>
    <property type="project" value="UniProtKB-KW"/>
</dbReference>
<name>A0A026WVZ6_OOCBI</name>
<feature type="domain" description="Globin" evidence="7">
    <location>
        <begin position="23"/>
        <end position="170"/>
    </location>
</feature>
<dbReference type="GO" id="GO:0005833">
    <property type="term" value="C:hemoglobin complex"/>
    <property type="evidence" value="ECO:0007669"/>
    <property type="project" value="InterPro"/>
</dbReference>
<evidence type="ECO:0000256" key="3">
    <source>
        <dbReference type="ARBA" id="ARBA00022621"/>
    </source>
</evidence>
<dbReference type="GO" id="GO:0046872">
    <property type="term" value="F:metal ion binding"/>
    <property type="evidence" value="ECO:0007669"/>
    <property type="project" value="UniProtKB-KW"/>
</dbReference>
<dbReference type="OrthoDB" id="436496at2759"/>
<dbReference type="PROSITE" id="PS01033">
    <property type="entry name" value="GLOBIN"/>
    <property type="match status" value="1"/>
</dbReference>
<evidence type="ECO:0000256" key="1">
    <source>
        <dbReference type="ARBA" id="ARBA00022448"/>
    </source>
</evidence>
<dbReference type="AlphaFoldDB" id="A0A026WVZ6"/>
<dbReference type="InterPro" id="IPR002336">
    <property type="entry name" value="Erythrocruorin"/>
</dbReference>
<dbReference type="InterPro" id="IPR044399">
    <property type="entry name" value="Mb-like_M"/>
</dbReference>
<proteinExistence type="inferred from homology"/>
<dbReference type="PANTHER" id="PTHR47217">
    <property type="entry name" value="GLOBIN-LIKE PROTEIN"/>
    <property type="match status" value="1"/>
</dbReference>
<dbReference type="InterPro" id="IPR000971">
    <property type="entry name" value="Globin"/>
</dbReference>
<dbReference type="EMBL" id="QOIP01000011">
    <property type="protein sequence ID" value="RLU16442.1"/>
    <property type="molecule type" value="Genomic_DNA"/>
</dbReference>
<evidence type="ECO:0000313" key="9">
    <source>
        <dbReference type="EMBL" id="RLU16442.1"/>
    </source>
</evidence>
<dbReference type="OMA" id="DSQQETW"/>
<dbReference type="EMBL" id="KK107078">
    <property type="protein sequence ID" value="EZA60245.1"/>
    <property type="molecule type" value="Genomic_DNA"/>
</dbReference>
<reference evidence="9" key="2">
    <citation type="journal article" date="2018" name="Genome Res.">
        <title>The genomic architecture and molecular evolution of ant odorant receptors.</title>
        <authorList>
            <person name="McKenzie S.K."/>
            <person name="Kronauer D.J.C."/>
        </authorList>
    </citation>
    <scope>NUCLEOTIDE SEQUENCE [LARGE SCALE GENOMIC DNA]</scope>
    <source>
        <strain evidence="9">Clonal line C1</strain>
    </source>
</reference>
<evidence type="ECO:0000259" key="7">
    <source>
        <dbReference type="PROSITE" id="PS01033"/>
    </source>
</evidence>
<keyword evidence="4" id="KW-0479">Metal-binding</keyword>
<dbReference type="STRING" id="2015173.A0A026WVZ6"/>
<dbReference type="GO" id="GO:0019825">
    <property type="term" value="F:oxygen binding"/>
    <property type="evidence" value="ECO:0007669"/>
    <property type="project" value="InterPro"/>
</dbReference>
<dbReference type="GO" id="GO:0005576">
    <property type="term" value="C:extracellular region"/>
    <property type="evidence" value="ECO:0007669"/>
    <property type="project" value="InterPro"/>
</dbReference>
<dbReference type="GO" id="GO:0020037">
    <property type="term" value="F:heme binding"/>
    <property type="evidence" value="ECO:0007669"/>
    <property type="project" value="InterPro"/>
</dbReference>